<feature type="compositionally biased region" description="Low complexity" evidence="5">
    <location>
        <begin position="730"/>
        <end position="745"/>
    </location>
</feature>
<feature type="compositionally biased region" description="Basic residues" evidence="5">
    <location>
        <begin position="867"/>
        <end position="876"/>
    </location>
</feature>
<feature type="compositionally biased region" description="Polar residues" evidence="5">
    <location>
        <begin position="63"/>
        <end position="81"/>
    </location>
</feature>
<evidence type="ECO:0000256" key="1">
    <source>
        <dbReference type="ARBA" id="ARBA00022723"/>
    </source>
</evidence>
<feature type="compositionally biased region" description="Basic and acidic residues" evidence="5">
    <location>
        <begin position="178"/>
        <end position="190"/>
    </location>
</feature>
<dbReference type="CDD" id="cd15534">
    <property type="entry name" value="PHD2_PHF12_Rco1"/>
    <property type="match status" value="1"/>
</dbReference>
<evidence type="ECO:0000313" key="8">
    <source>
        <dbReference type="Proteomes" id="UP000218811"/>
    </source>
</evidence>
<evidence type="ECO:0000256" key="3">
    <source>
        <dbReference type="ARBA" id="ARBA00022833"/>
    </source>
</evidence>
<evidence type="ECO:0000259" key="6">
    <source>
        <dbReference type="PROSITE" id="PS50016"/>
    </source>
</evidence>
<feature type="compositionally biased region" description="Low complexity" evidence="5">
    <location>
        <begin position="877"/>
        <end position="890"/>
    </location>
</feature>
<dbReference type="SUPFAM" id="SSF57903">
    <property type="entry name" value="FYVE/PHD zinc finger"/>
    <property type="match status" value="2"/>
</dbReference>
<dbReference type="Gene3D" id="3.30.40.10">
    <property type="entry name" value="Zinc/RING finger domain, C3HC4 (zinc finger)"/>
    <property type="match status" value="2"/>
</dbReference>
<feature type="domain" description="PHD-type" evidence="6">
    <location>
        <begin position="215"/>
        <end position="266"/>
    </location>
</feature>
<keyword evidence="3" id="KW-0862">Zinc</keyword>
<dbReference type="InterPro" id="IPR011011">
    <property type="entry name" value="Znf_FYVE_PHD"/>
</dbReference>
<dbReference type="PANTHER" id="PTHR47636:SF1">
    <property type="entry name" value="TRANSCRIPTIONAL REGULATORY PROTEIN RCO1"/>
    <property type="match status" value="1"/>
</dbReference>
<dbReference type="PROSITE" id="PS50016">
    <property type="entry name" value="ZF_PHD_2"/>
    <property type="match status" value="1"/>
</dbReference>
<dbReference type="STRING" id="742152.A0A2H3JKN7"/>
<feature type="region of interest" description="Disordered" evidence="5">
    <location>
        <begin position="552"/>
        <end position="890"/>
    </location>
</feature>
<dbReference type="SMART" id="SM00249">
    <property type="entry name" value="PHD"/>
    <property type="match status" value="2"/>
</dbReference>
<feature type="compositionally biased region" description="Low complexity" evidence="5">
    <location>
        <begin position="792"/>
        <end position="815"/>
    </location>
</feature>
<dbReference type="InterPro" id="IPR019786">
    <property type="entry name" value="Zinc_finger_PHD-type_CS"/>
</dbReference>
<evidence type="ECO:0000256" key="4">
    <source>
        <dbReference type="PROSITE-ProRule" id="PRU00146"/>
    </source>
</evidence>
<dbReference type="InterPro" id="IPR019787">
    <property type="entry name" value="Znf_PHD-finger"/>
</dbReference>
<protein>
    <recommendedName>
        <fullName evidence="6">PHD-type domain-containing protein</fullName>
    </recommendedName>
</protein>
<feature type="compositionally biased region" description="Low complexity" evidence="5">
    <location>
        <begin position="697"/>
        <end position="719"/>
    </location>
</feature>
<dbReference type="Pfam" id="PF00628">
    <property type="entry name" value="PHD"/>
    <property type="match status" value="2"/>
</dbReference>
<keyword evidence="2 4" id="KW-0863">Zinc-finger</keyword>
<feature type="compositionally biased region" description="Polar residues" evidence="5">
    <location>
        <begin position="100"/>
        <end position="119"/>
    </location>
</feature>
<accession>A0A2H3JKN7</accession>
<evidence type="ECO:0000256" key="2">
    <source>
        <dbReference type="ARBA" id="ARBA00022771"/>
    </source>
</evidence>
<gene>
    <name evidence="7" type="ORF">WOLCODRAFT_130817</name>
</gene>
<sequence>MASVESIPVYMQAGVQVVQPPHLEGDASLATEILPGPPSLVSIQHPGAPRKDHRKTAGVVSYLPTSDPGTTYSGHSLSPMASTAEAEGPRRKRARLDKGSSATGRAQRASARNLSTTHPPSDPLAPADTTASSSQLIDVDPPSMFVDSDGPALSRSNSLGLSEDPTVASSHIRGTQVPRHEKSKGKEKDVSIRVKEEPSVVPLPVGNPVTPLSNEDHCSACRSLGALIYCDGCPRAFHLLCLDPPMETNDILEEETRWFCPACSVQQRPPMKPSPSLKFMIPLIEQLHTSLPVEYQLPPEIRTYFKDVATSPRGTYVDSSELKPPRLNRHGQLEDRDPYRLKDRNGDPVLCFRCGTSALPPGVAAFAPAVKRARMESGSDHHSESGRSIISCDYCHLHWHLDCVDPPLSYMPPWGKKWMCPNHAERLLQPKRRIPKANSTPIDITRPSRWNNGNIEIIHPEVAPPPPPKIAVDEVLINGRRYRIPEKIITLDFWRKIRRNREQTEDYADDSSALSSPLTSISSLGDDDVPPLDPSAPLFSLEDIEVAQSLTGLRLKRRSRSQTPAPPKPSNGIIPPPKRSVQHEPSRPPPLPRGRPPAAKATKQPEITRIRISPLTIPMPPRKTPVVPSPSAPRPPVKKPSLDDEDYKPNNPVTTSTSSSRTRRTSSRKTVTDGDTSDEVAIAADPRLPHNGPPLGASQQASPVSQVQQPTEPASAVRPTRPRRPRQQPRVRLSPLPLTGGTPPSRKAESEEPDIPLAVMNAKAKASLSTNGRRSSVVPKSNAQLLQIKQRSVTPPSLTSMVTSTPTVPSSVSTTKAAESTPTLKIRLPRLKDLASMNTSAPPPTAAGSSESAPTVRVPAQVTSKSTPRRSTRRRNSASVSVQDSSDAAS</sequence>
<feature type="compositionally biased region" description="Polar residues" evidence="5">
    <location>
        <begin position="767"/>
        <end position="791"/>
    </location>
</feature>
<proteinExistence type="predicted"/>
<organism evidence="7 8">
    <name type="scientific">Wolfiporia cocos (strain MD-104)</name>
    <name type="common">Brown rot fungus</name>
    <dbReference type="NCBI Taxonomy" id="742152"/>
    <lineage>
        <taxon>Eukaryota</taxon>
        <taxon>Fungi</taxon>
        <taxon>Dikarya</taxon>
        <taxon>Basidiomycota</taxon>
        <taxon>Agaricomycotina</taxon>
        <taxon>Agaricomycetes</taxon>
        <taxon>Polyporales</taxon>
        <taxon>Phaeolaceae</taxon>
        <taxon>Wolfiporia</taxon>
    </lineage>
</organism>
<keyword evidence="8" id="KW-1185">Reference proteome</keyword>
<dbReference type="OrthoDB" id="5876363at2759"/>
<feature type="compositionally biased region" description="Pro residues" evidence="5">
    <location>
        <begin position="617"/>
        <end position="635"/>
    </location>
</feature>
<dbReference type="InterPro" id="IPR052819">
    <property type="entry name" value="Chromatin_regulatory_protein"/>
</dbReference>
<dbReference type="AlphaFoldDB" id="A0A2H3JKN7"/>
<dbReference type="EMBL" id="KB467942">
    <property type="protein sequence ID" value="PCH38298.1"/>
    <property type="molecule type" value="Genomic_DNA"/>
</dbReference>
<dbReference type="InterPro" id="IPR001965">
    <property type="entry name" value="Znf_PHD"/>
</dbReference>
<feature type="region of interest" description="Disordered" evidence="5">
    <location>
        <begin position="504"/>
        <end position="536"/>
    </location>
</feature>
<feature type="compositionally biased region" description="Pro residues" evidence="5">
    <location>
        <begin position="564"/>
        <end position="578"/>
    </location>
</feature>
<name>A0A2H3JKN7_WOLCO</name>
<keyword evidence="1" id="KW-0479">Metal-binding</keyword>
<feature type="compositionally biased region" description="Low complexity" evidence="5">
    <location>
        <begin position="511"/>
        <end position="524"/>
    </location>
</feature>
<feature type="region of interest" description="Disordered" evidence="5">
    <location>
        <begin position="42"/>
        <end position="190"/>
    </location>
</feature>
<dbReference type="PROSITE" id="PS01359">
    <property type="entry name" value="ZF_PHD_1"/>
    <property type="match status" value="1"/>
</dbReference>
<reference evidence="7 8" key="1">
    <citation type="journal article" date="2012" name="Science">
        <title>The Paleozoic origin of enzymatic lignin decomposition reconstructed from 31 fungal genomes.</title>
        <authorList>
            <person name="Floudas D."/>
            <person name="Binder M."/>
            <person name="Riley R."/>
            <person name="Barry K."/>
            <person name="Blanchette R.A."/>
            <person name="Henrissat B."/>
            <person name="Martinez A.T."/>
            <person name="Otillar R."/>
            <person name="Spatafora J.W."/>
            <person name="Yadav J.S."/>
            <person name="Aerts A."/>
            <person name="Benoit I."/>
            <person name="Boyd A."/>
            <person name="Carlson A."/>
            <person name="Copeland A."/>
            <person name="Coutinho P.M."/>
            <person name="de Vries R.P."/>
            <person name="Ferreira P."/>
            <person name="Findley K."/>
            <person name="Foster B."/>
            <person name="Gaskell J."/>
            <person name="Glotzer D."/>
            <person name="Gorecki P."/>
            <person name="Heitman J."/>
            <person name="Hesse C."/>
            <person name="Hori C."/>
            <person name="Igarashi K."/>
            <person name="Jurgens J.A."/>
            <person name="Kallen N."/>
            <person name="Kersten P."/>
            <person name="Kohler A."/>
            <person name="Kuees U."/>
            <person name="Kumar T.K.A."/>
            <person name="Kuo A."/>
            <person name="LaButti K."/>
            <person name="Larrondo L.F."/>
            <person name="Lindquist E."/>
            <person name="Ling A."/>
            <person name="Lombard V."/>
            <person name="Lucas S."/>
            <person name="Lundell T."/>
            <person name="Martin R."/>
            <person name="McLaughlin D.J."/>
            <person name="Morgenstern I."/>
            <person name="Morin E."/>
            <person name="Murat C."/>
            <person name="Nagy L.G."/>
            <person name="Nolan M."/>
            <person name="Ohm R.A."/>
            <person name="Patyshakuliyeva A."/>
            <person name="Rokas A."/>
            <person name="Ruiz-Duenas F.J."/>
            <person name="Sabat G."/>
            <person name="Salamov A."/>
            <person name="Samejima M."/>
            <person name="Schmutz J."/>
            <person name="Slot J.C."/>
            <person name="St John F."/>
            <person name="Stenlid J."/>
            <person name="Sun H."/>
            <person name="Sun S."/>
            <person name="Syed K."/>
            <person name="Tsang A."/>
            <person name="Wiebenga A."/>
            <person name="Young D."/>
            <person name="Pisabarro A."/>
            <person name="Eastwood D.C."/>
            <person name="Martin F."/>
            <person name="Cullen D."/>
            <person name="Grigoriev I.V."/>
            <person name="Hibbett D.S."/>
        </authorList>
    </citation>
    <scope>NUCLEOTIDE SEQUENCE [LARGE SCALE GENOMIC DNA]</scope>
    <source>
        <strain evidence="7 8">MD-104</strain>
    </source>
</reference>
<feature type="compositionally biased region" description="Basic residues" evidence="5">
    <location>
        <begin position="720"/>
        <end position="729"/>
    </location>
</feature>
<evidence type="ECO:0000256" key="5">
    <source>
        <dbReference type="SAM" id="MobiDB-lite"/>
    </source>
</evidence>
<dbReference type="GO" id="GO:0032221">
    <property type="term" value="C:Rpd3S complex"/>
    <property type="evidence" value="ECO:0007669"/>
    <property type="project" value="TreeGrafter"/>
</dbReference>
<dbReference type="OMA" id="ERWFCPA"/>
<dbReference type="InterPro" id="IPR013083">
    <property type="entry name" value="Znf_RING/FYVE/PHD"/>
</dbReference>
<dbReference type="PANTHER" id="PTHR47636">
    <property type="entry name" value="TRANSCRIPTIONAL REGULATORY PROTEIN RCO1"/>
    <property type="match status" value="1"/>
</dbReference>
<dbReference type="GO" id="GO:0008270">
    <property type="term" value="F:zinc ion binding"/>
    <property type="evidence" value="ECO:0007669"/>
    <property type="project" value="UniProtKB-KW"/>
</dbReference>
<dbReference type="Proteomes" id="UP000218811">
    <property type="component" value="Unassembled WGS sequence"/>
</dbReference>
<dbReference type="GO" id="GO:0006357">
    <property type="term" value="P:regulation of transcription by RNA polymerase II"/>
    <property type="evidence" value="ECO:0007669"/>
    <property type="project" value="TreeGrafter"/>
</dbReference>
<evidence type="ECO:0000313" key="7">
    <source>
        <dbReference type="EMBL" id="PCH38298.1"/>
    </source>
</evidence>